<proteinExistence type="predicted"/>
<dbReference type="InParanoid" id="A0A067QJZ6"/>
<gene>
    <name evidence="2" type="ORF">L798_02210</name>
</gene>
<name>A0A067QJZ6_ZOONE</name>
<dbReference type="EMBL" id="KK853376">
    <property type="protein sequence ID" value="KDR08053.1"/>
    <property type="molecule type" value="Genomic_DNA"/>
</dbReference>
<accession>A0A067QJZ6</accession>
<dbReference type="AlphaFoldDB" id="A0A067QJZ6"/>
<reference evidence="2 3" key="1">
    <citation type="journal article" date="2014" name="Nat. Commun.">
        <title>Molecular traces of alternative social organization in a termite genome.</title>
        <authorList>
            <person name="Terrapon N."/>
            <person name="Li C."/>
            <person name="Robertson H.M."/>
            <person name="Ji L."/>
            <person name="Meng X."/>
            <person name="Booth W."/>
            <person name="Chen Z."/>
            <person name="Childers C.P."/>
            <person name="Glastad K.M."/>
            <person name="Gokhale K."/>
            <person name="Gowin J."/>
            <person name="Gronenberg W."/>
            <person name="Hermansen R.A."/>
            <person name="Hu H."/>
            <person name="Hunt B.G."/>
            <person name="Huylmans A.K."/>
            <person name="Khalil S.M."/>
            <person name="Mitchell R.D."/>
            <person name="Munoz-Torres M.C."/>
            <person name="Mustard J.A."/>
            <person name="Pan H."/>
            <person name="Reese J.T."/>
            <person name="Scharf M.E."/>
            <person name="Sun F."/>
            <person name="Vogel H."/>
            <person name="Xiao J."/>
            <person name="Yang W."/>
            <person name="Yang Z."/>
            <person name="Yang Z."/>
            <person name="Zhou J."/>
            <person name="Zhu J."/>
            <person name="Brent C.S."/>
            <person name="Elsik C.G."/>
            <person name="Goodisman M.A."/>
            <person name="Liberles D.A."/>
            <person name="Roe R.M."/>
            <person name="Vargo E.L."/>
            <person name="Vilcinskas A."/>
            <person name="Wang J."/>
            <person name="Bornberg-Bauer E."/>
            <person name="Korb J."/>
            <person name="Zhang G."/>
            <person name="Liebig J."/>
        </authorList>
    </citation>
    <scope>NUCLEOTIDE SEQUENCE [LARGE SCALE GENOMIC DNA]</scope>
    <source>
        <tissue evidence="2">Whole organism</tissue>
    </source>
</reference>
<evidence type="ECO:0000313" key="3">
    <source>
        <dbReference type="Proteomes" id="UP000027135"/>
    </source>
</evidence>
<evidence type="ECO:0000256" key="1">
    <source>
        <dbReference type="SAM" id="MobiDB-lite"/>
    </source>
</evidence>
<organism evidence="2 3">
    <name type="scientific">Zootermopsis nevadensis</name>
    <name type="common">Dampwood termite</name>
    <dbReference type="NCBI Taxonomy" id="136037"/>
    <lineage>
        <taxon>Eukaryota</taxon>
        <taxon>Metazoa</taxon>
        <taxon>Ecdysozoa</taxon>
        <taxon>Arthropoda</taxon>
        <taxon>Hexapoda</taxon>
        <taxon>Insecta</taxon>
        <taxon>Pterygota</taxon>
        <taxon>Neoptera</taxon>
        <taxon>Polyneoptera</taxon>
        <taxon>Dictyoptera</taxon>
        <taxon>Blattodea</taxon>
        <taxon>Blattoidea</taxon>
        <taxon>Termitoidae</taxon>
        <taxon>Termopsidae</taxon>
        <taxon>Zootermopsis</taxon>
    </lineage>
</organism>
<protein>
    <submittedName>
        <fullName evidence="2">Uncharacterized protein</fullName>
    </submittedName>
</protein>
<evidence type="ECO:0000313" key="2">
    <source>
        <dbReference type="EMBL" id="KDR08053.1"/>
    </source>
</evidence>
<keyword evidence="3" id="KW-1185">Reference proteome</keyword>
<feature type="region of interest" description="Disordered" evidence="1">
    <location>
        <begin position="42"/>
        <end position="71"/>
    </location>
</feature>
<sequence>MALQSLEPLACFLDSSFMQIKQPSIARKPHLPFEVFRLLKEPDIDTDKQQHEDEEGYSSSNASDVSFDEEY</sequence>
<feature type="compositionally biased region" description="Basic and acidic residues" evidence="1">
    <location>
        <begin position="42"/>
        <end position="51"/>
    </location>
</feature>
<dbReference type="Proteomes" id="UP000027135">
    <property type="component" value="Unassembled WGS sequence"/>
</dbReference>